<dbReference type="CDD" id="cd00761">
    <property type="entry name" value="Glyco_tranf_GTA_type"/>
    <property type="match status" value="1"/>
</dbReference>
<name>A0A6C0DTR3_9ZZZZ</name>
<proteinExistence type="predicted"/>
<accession>A0A6C0DTR3</accession>
<dbReference type="InterPro" id="IPR029044">
    <property type="entry name" value="Nucleotide-diphossugar_trans"/>
</dbReference>
<dbReference type="AlphaFoldDB" id="A0A6C0DTR3"/>
<organism evidence="3">
    <name type="scientific">viral metagenome</name>
    <dbReference type="NCBI Taxonomy" id="1070528"/>
    <lineage>
        <taxon>unclassified sequences</taxon>
        <taxon>metagenomes</taxon>
        <taxon>organismal metagenomes</taxon>
    </lineage>
</organism>
<reference evidence="3" key="1">
    <citation type="journal article" date="2020" name="Nature">
        <title>Giant virus diversity and host interactions through global metagenomics.</title>
        <authorList>
            <person name="Schulz F."/>
            <person name="Roux S."/>
            <person name="Paez-Espino D."/>
            <person name="Jungbluth S."/>
            <person name="Walsh D.A."/>
            <person name="Denef V.J."/>
            <person name="McMahon K.D."/>
            <person name="Konstantinidis K.T."/>
            <person name="Eloe-Fadrosh E.A."/>
            <person name="Kyrpides N.C."/>
            <person name="Woyke T."/>
        </authorList>
    </citation>
    <scope>NUCLEOTIDE SEQUENCE</scope>
    <source>
        <strain evidence="3">GVMAG-M-3300023174-5</strain>
    </source>
</reference>
<dbReference type="Pfam" id="PF00535">
    <property type="entry name" value="Glycos_transf_2"/>
    <property type="match status" value="1"/>
</dbReference>
<dbReference type="InterPro" id="IPR001173">
    <property type="entry name" value="Glyco_trans_2-like"/>
</dbReference>
<evidence type="ECO:0000259" key="2">
    <source>
        <dbReference type="Pfam" id="PF00535"/>
    </source>
</evidence>
<keyword evidence="1" id="KW-0175">Coiled coil</keyword>
<dbReference type="GO" id="GO:0016758">
    <property type="term" value="F:hexosyltransferase activity"/>
    <property type="evidence" value="ECO:0007669"/>
    <property type="project" value="UniProtKB-ARBA"/>
</dbReference>
<feature type="coiled-coil region" evidence="1">
    <location>
        <begin position="302"/>
        <end position="343"/>
    </location>
</feature>
<evidence type="ECO:0000313" key="3">
    <source>
        <dbReference type="EMBL" id="QHT19994.1"/>
    </source>
</evidence>
<sequence length="355" mass="42054">MGKKDKKTLSKPSSQLPFVSICTPTFNRRPFIPYMIKCFEHQTYPKDRMEWIIIDDGTDKVEDMLKNVPQIKYFKYDTKMTLGKKRNLMHEKCKGDIIVYMDDDDYYPPERVSHAVEMLQKNPKIMVAGSSEMHIYFKHIQKMYQFGPYGPNHATAATFAFRKEYLKQSGYENDTSCAEEKKFLKDYSVPMVQLDTLKTILVVSHIHNSLDKKVLLDEPNPFVKESRFGVDDFIKQPELKHFFIEDIESLLQIYEPGKPENKPDVMKQILEIKKRREEMIEAQRQQQMHQQMHQQISIQDLIQNYEKTIHDQNNIIQEIMKENRELKSKADYLDNKIKQLISDRISDLKKSKLNN</sequence>
<feature type="domain" description="Glycosyltransferase 2-like" evidence="2">
    <location>
        <begin position="20"/>
        <end position="138"/>
    </location>
</feature>
<protein>
    <recommendedName>
        <fullName evidence="2">Glycosyltransferase 2-like domain-containing protein</fullName>
    </recommendedName>
</protein>
<dbReference type="SUPFAM" id="SSF53448">
    <property type="entry name" value="Nucleotide-diphospho-sugar transferases"/>
    <property type="match status" value="1"/>
</dbReference>
<dbReference type="EMBL" id="MN739675">
    <property type="protein sequence ID" value="QHT19994.1"/>
    <property type="molecule type" value="Genomic_DNA"/>
</dbReference>
<dbReference type="PANTHER" id="PTHR22916:SF3">
    <property type="entry name" value="UDP-GLCNAC:BETAGAL BETA-1,3-N-ACETYLGLUCOSAMINYLTRANSFERASE-LIKE PROTEIN 1"/>
    <property type="match status" value="1"/>
</dbReference>
<dbReference type="PANTHER" id="PTHR22916">
    <property type="entry name" value="GLYCOSYLTRANSFERASE"/>
    <property type="match status" value="1"/>
</dbReference>
<evidence type="ECO:0000256" key="1">
    <source>
        <dbReference type="SAM" id="Coils"/>
    </source>
</evidence>
<dbReference type="Gene3D" id="3.90.550.10">
    <property type="entry name" value="Spore Coat Polysaccharide Biosynthesis Protein SpsA, Chain A"/>
    <property type="match status" value="1"/>
</dbReference>